<keyword evidence="2" id="KW-0472">Membrane</keyword>
<dbReference type="AlphaFoldDB" id="A0AAI9K4A2"/>
<keyword evidence="2" id="KW-1133">Transmembrane helix</keyword>
<reference evidence="3" key="1">
    <citation type="submission" date="2020-06" db="EMBL/GenBank/DDBJ databases">
        <title>Characterization of fructooligosaccharide metabolism and fructooligosaccharide-degrading enzymes in human commensal butyrate producers.</title>
        <authorList>
            <person name="Tanno H."/>
            <person name="Fujii T."/>
            <person name="Hirano K."/>
            <person name="Maeno S."/>
            <person name="Tonozuka T."/>
            <person name="Sakamoto M."/>
            <person name="Ohkuma M."/>
            <person name="Tochio T."/>
            <person name="Endo A."/>
        </authorList>
    </citation>
    <scope>NUCLEOTIDE SEQUENCE</scope>
    <source>
        <strain evidence="3">JCM 31265</strain>
    </source>
</reference>
<comment type="caution">
    <text evidence="3">The sequence shown here is derived from an EMBL/GenBank/DDBJ whole genome shotgun (WGS) entry which is preliminary data.</text>
</comment>
<evidence type="ECO:0008006" key="5">
    <source>
        <dbReference type="Google" id="ProtNLM"/>
    </source>
</evidence>
<gene>
    <name evidence="3" type="ORF">COEU31_12280</name>
</gene>
<feature type="compositionally biased region" description="Basic and acidic residues" evidence="1">
    <location>
        <begin position="17"/>
        <end position="31"/>
    </location>
</feature>
<protein>
    <recommendedName>
        <fullName evidence="5">Protein required for the initiation of cell division</fullName>
    </recommendedName>
</protein>
<dbReference type="RefSeq" id="WP_015533169.1">
    <property type="nucleotide sequence ID" value="NZ_BLYL01000005.1"/>
</dbReference>
<organism evidence="3 4">
    <name type="scientific">Coprococcus eutactus</name>
    <dbReference type="NCBI Taxonomy" id="33043"/>
    <lineage>
        <taxon>Bacteria</taxon>
        <taxon>Bacillati</taxon>
        <taxon>Bacillota</taxon>
        <taxon>Clostridia</taxon>
        <taxon>Lachnospirales</taxon>
        <taxon>Lachnospiraceae</taxon>
        <taxon>Coprococcus</taxon>
    </lineage>
</organism>
<accession>A0AAI9K4A2</accession>
<keyword evidence="2" id="KW-0812">Transmembrane</keyword>
<name>A0AAI9K4A2_9FIRM</name>
<evidence type="ECO:0000313" key="3">
    <source>
        <dbReference type="EMBL" id="GFO94182.1"/>
    </source>
</evidence>
<dbReference type="Proteomes" id="UP000660047">
    <property type="component" value="Unassembled WGS sequence"/>
</dbReference>
<sequence>MADRRYYTEGSSARQLNYDDRAGRNRSREAVVRGSAAPARRPQPSVRPERAPQPARRKKQGSSHLTDRERRELAARKAQRKAVTNAQIRYTAGMVAAIIVAVALCCYLLKLTSDVKSQKESVATLKSQVATQLDENASYSAGLDSMTDLDEIYNIATTKLGMVYSQPGQTLYYSQNNDDYVVQYKDVPKAK</sequence>
<evidence type="ECO:0000256" key="1">
    <source>
        <dbReference type="SAM" id="MobiDB-lite"/>
    </source>
</evidence>
<evidence type="ECO:0000313" key="4">
    <source>
        <dbReference type="Proteomes" id="UP000660047"/>
    </source>
</evidence>
<evidence type="ECO:0000256" key="2">
    <source>
        <dbReference type="SAM" id="Phobius"/>
    </source>
</evidence>
<feature type="transmembrane region" description="Helical" evidence="2">
    <location>
        <begin position="90"/>
        <end position="109"/>
    </location>
</feature>
<dbReference type="EMBL" id="BLYL01000005">
    <property type="protein sequence ID" value="GFO94182.1"/>
    <property type="molecule type" value="Genomic_DNA"/>
</dbReference>
<feature type="region of interest" description="Disordered" evidence="1">
    <location>
        <begin position="1"/>
        <end position="69"/>
    </location>
</feature>
<proteinExistence type="predicted"/>